<dbReference type="SUPFAM" id="SSF103657">
    <property type="entry name" value="BAR/IMD domain-like"/>
    <property type="match status" value="1"/>
</dbReference>
<protein>
    <recommendedName>
        <fullName evidence="5">PRKCA-binding protein</fullName>
    </recommendedName>
    <alternativeName>
        <fullName evidence="19">Protein interacting with C kinase 1</fullName>
    </alternativeName>
    <alternativeName>
        <fullName evidence="18">Protein kinase C-alpha-binding protein</fullName>
    </alternativeName>
</protein>
<evidence type="ECO:0000256" key="5">
    <source>
        <dbReference type="ARBA" id="ARBA00017975"/>
    </source>
</evidence>
<comment type="subunit">
    <text evidence="23">Monomer and homodimer. Interacts with CXADR. Interacts presynaptically with the glutamate receptors GRIA2, GRIA3, GRIK3, isoform 3 of GRIA4, isoform A of GRM4, GRM7 and GRM8; with NAPA and NAPB; and with BTG2. The interaction with NAPA and NAPB disrupts the interaction with GRIA2, conducting to the internalization of GRIA2. Interacts with PRKCA; with the amine transporters SLC6A2 and SLC6A3; with the channels ASIC1 and ASIC2; with the GTP-binding proteins ARF1 and ARF3; with the ephrin receptor tyrosine kinases EPHA7, EPHB1 and EPHB2; with ERBB2 and through its PDZ domain with the C-terminal tail of PRLHR. Interacts with UNC5A. Interacts (via AH domain) with NCS1/FREQ; in a calcium-dependent manner. Interacts with F-actin and associates with the ARP2/3 complex. Interacts (via PDZ domain) with ARF1 (activated); the interaction blocks Arp2/3 complex inhibition. Interacts with SORCS3.</text>
</comment>
<evidence type="ECO:0000256" key="19">
    <source>
        <dbReference type="ARBA" id="ARBA00032804"/>
    </source>
</evidence>
<name>A0A5N4DHI1_CAMDR</name>
<evidence type="ECO:0000256" key="8">
    <source>
        <dbReference type="ARBA" id="ARBA00022599"/>
    </source>
</evidence>
<dbReference type="Gene3D" id="1.20.1270.60">
    <property type="entry name" value="Arfaptin homology (AH) domain/BAR domain"/>
    <property type="match status" value="1"/>
</dbReference>
<dbReference type="SMART" id="SM01015">
    <property type="entry name" value="Arfaptin"/>
    <property type="match status" value="1"/>
</dbReference>
<dbReference type="GO" id="GO:0048471">
    <property type="term" value="C:perinuclear region of cytoplasm"/>
    <property type="evidence" value="ECO:0007669"/>
    <property type="project" value="UniProtKB-SubCell"/>
</dbReference>
<dbReference type="GO" id="GO:0097062">
    <property type="term" value="P:dendritic spine maintenance"/>
    <property type="evidence" value="ECO:0007669"/>
    <property type="project" value="TreeGrafter"/>
</dbReference>
<dbReference type="GO" id="GO:0005543">
    <property type="term" value="F:phospholipid binding"/>
    <property type="evidence" value="ECO:0007669"/>
    <property type="project" value="TreeGrafter"/>
</dbReference>
<evidence type="ECO:0000259" key="25">
    <source>
        <dbReference type="PROSITE" id="PS50106"/>
    </source>
</evidence>
<dbReference type="FunFam" id="1.20.1270.60:FF:000023">
    <property type="entry name" value="Interacting with PRKCA"/>
    <property type="match status" value="1"/>
</dbReference>
<evidence type="ECO:0000256" key="10">
    <source>
        <dbReference type="ARBA" id="ARBA00022833"/>
    </source>
</evidence>
<evidence type="ECO:0000256" key="12">
    <source>
        <dbReference type="ARBA" id="ARBA00023018"/>
    </source>
</evidence>
<evidence type="ECO:0000256" key="17">
    <source>
        <dbReference type="ARBA" id="ARBA00023288"/>
    </source>
</evidence>
<reference evidence="27 28" key="1">
    <citation type="journal article" date="2019" name="Mol. Ecol. Resour.">
        <title>Improving Illumina assemblies with Hi-C and long reads: an example with the North African dromedary.</title>
        <authorList>
            <person name="Elbers J.P."/>
            <person name="Rogers M.F."/>
            <person name="Perelman P.L."/>
            <person name="Proskuryakova A.A."/>
            <person name="Serdyukova N.A."/>
            <person name="Johnson W.E."/>
            <person name="Horin P."/>
            <person name="Corander J."/>
            <person name="Murphy D."/>
            <person name="Burger P.A."/>
        </authorList>
    </citation>
    <scope>NUCLEOTIDE SEQUENCE [LARGE SCALE GENOMIC DNA]</scope>
    <source>
        <strain evidence="27">Drom800</strain>
        <tissue evidence="27">Blood</tissue>
    </source>
</reference>
<dbReference type="PANTHER" id="PTHR12141">
    <property type="entry name" value="ARFAPTIN-RELATED"/>
    <property type="match status" value="1"/>
</dbReference>
<keyword evidence="14" id="KW-0564">Palmitate</keyword>
<keyword evidence="10" id="KW-0862">Zinc</keyword>
<dbReference type="PROSITE" id="PS50870">
    <property type="entry name" value="AH"/>
    <property type="match status" value="1"/>
</dbReference>
<dbReference type="GO" id="GO:0014069">
    <property type="term" value="C:postsynaptic density"/>
    <property type="evidence" value="ECO:0007669"/>
    <property type="project" value="UniProtKB-SubCell"/>
</dbReference>
<evidence type="ECO:0000256" key="4">
    <source>
        <dbReference type="ARBA" id="ARBA00004635"/>
    </source>
</evidence>
<keyword evidence="12" id="KW-0770">Synapse</keyword>
<feature type="compositionally biased region" description="Acidic residues" evidence="24">
    <location>
        <begin position="391"/>
        <end position="405"/>
    </location>
</feature>
<keyword evidence="7" id="KW-0597">Phosphoprotein</keyword>
<dbReference type="InterPro" id="IPR036034">
    <property type="entry name" value="PDZ_sf"/>
</dbReference>
<proteinExistence type="predicted"/>
<evidence type="ECO:0000256" key="16">
    <source>
        <dbReference type="ARBA" id="ARBA00023212"/>
    </source>
</evidence>
<dbReference type="GO" id="GO:0043005">
    <property type="term" value="C:neuron projection"/>
    <property type="evidence" value="ECO:0007669"/>
    <property type="project" value="UniProtKB-KW"/>
</dbReference>
<keyword evidence="15" id="KW-0009">Actin-binding</keyword>
<feature type="compositionally biased region" description="Basic and acidic residues" evidence="24">
    <location>
        <begin position="406"/>
        <end position="416"/>
    </location>
</feature>
<dbReference type="SUPFAM" id="SSF50156">
    <property type="entry name" value="PDZ domain-like"/>
    <property type="match status" value="1"/>
</dbReference>
<evidence type="ECO:0000259" key="26">
    <source>
        <dbReference type="PROSITE" id="PS50870"/>
    </source>
</evidence>
<dbReference type="FunFam" id="2.30.42.10:FF:000073">
    <property type="entry name" value="Interacting with PRKCA"/>
    <property type="match status" value="1"/>
</dbReference>
<dbReference type="GO" id="GO:0032588">
    <property type="term" value="C:trans-Golgi network membrane"/>
    <property type="evidence" value="ECO:0007669"/>
    <property type="project" value="TreeGrafter"/>
</dbReference>
<dbReference type="GO" id="GO:0002092">
    <property type="term" value="P:positive regulation of receptor internalization"/>
    <property type="evidence" value="ECO:0007669"/>
    <property type="project" value="TreeGrafter"/>
</dbReference>
<evidence type="ECO:0000256" key="18">
    <source>
        <dbReference type="ARBA" id="ARBA00031097"/>
    </source>
</evidence>
<keyword evidence="11" id="KW-0106">Calcium</keyword>
<evidence type="ECO:0000256" key="7">
    <source>
        <dbReference type="ARBA" id="ARBA00022553"/>
    </source>
</evidence>
<feature type="domain" description="PDZ" evidence="25">
    <location>
        <begin position="22"/>
        <end position="105"/>
    </location>
</feature>
<dbReference type="CDD" id="cd06722">
    <property type="entry name" value="PDZ_PICK1-like"/>
    <property type="match status" value="1"/>
</dbReference>
<dbReference type="PANTHER" id="PTHR12141:SF1">
    <property type="entry name" value="PRKCA-BINDING PROTEIN"/>
    <property type="match status" value="1"/>
</dbReference>
<dbReference type="Proteomes" id="UP000299084">
    <property type="component" value="Unassembled WGS sequence"/>
</dbReference>
<accession>A0A5N4DHI1</accession>
<dbReference type="GO" id="GO:0005886">
    <property type="term" value="C:plasma membrane"/>
    <property type="evidence" value="ECO:0007669"/>
    <property type="project" value="GOC"/>
</dbReference>
<feature type="domain" description="AH" evidence="26">
    <location>
        <begin position="144"/>
        <end position="371"/>
    </location>
</feature>
<evidence type="ECO:0000313" key="28">
    <source>
        <dbReference type="Proteomes" id="UP000299084"/>
    </source>
</evidence>
<evidence type="ECO:0000256" key="15">
    <source>
        <dbReference type="ARBA" id="ARBA00023203"/>
    </source>
</evidence>
<dbReference type="GO" id="GO:0019904">
    <property type="term" value="F:protein domain specific binding"/>
    <property type="evidence" value="ECO:0007669"/>
    <property type="project" value="InterPro"/>
</dbReference>
<dbReference type="GO" id="GO:0046872">
    <property type="term" value="F:metal ion binding"/>
    <property type="evidence" value="ECO:0007669"/>
    <property type="project" value="UniProtKB-KW"/>
</dbReference>
<evidence type="ECO:0000256" key="14">
    <source>
        <dbReference type="ARBA" id="ARBA00023139"/>
    </source>
</evidence>
<dbReference type="CDD" id="cd07659">
    <property type="entry name" value="BAR_PICK1"/>
    <property type="match status" value="1"/>
</dbReference>
<keyword evidence="6" id="KW-0963">Cytoplasm</keyword>
<dbReference type="GO" id="GO:0098842">
    <property type="term" value="C:postsynaptic early endosome"/>
    <property type="evidence" value="ECO:0007669"/>
    <property type="project" value="TreeGrafter"/>
</dbReference>
<evidence type="ECO:0000256" key="23">
    <source>
        <dbReference type="ARBA" id="ARBA00093501"/>
    </source>
</evidence>
<organism evidence="27 28">
    <name type="scientific">Camelus dromedarius</name>
    <name type="common">Dromedary</name>
    <name type="synonym">Arabian camel</name>
    <dbReference type="NCBI Taxonomy" id="9838"/>
    <lineage>
        <taxon>Eukaryota</taxon>
        <taxon>Metazoa</taxon>
        <taxon>Chordata</taxon>
        <taxon>Craniata</taxon>
        <taxon>Vertebrata</taxon>
        <taxon>Euteleostomi</taxon>
        <taxon>Mammalia</taxon>
        <taxon>Eutheria</taxon>
        <taxon>Laurasiatheria</taxon>
        <taxon>Artiodactyla</taxon>
        <taxon>Tylopoda</taxon>
        <taxon>Camelidae</taxon>
        <taxon>Camelus</taxon>
    </lineage>
</organism>
<dbReference type="GO" id="GO:0006886">
    <property type="term" value="P:intracellular protein transport"/>
    <property type="evidence" value="ECO:0007669"/>
    <property type="project" value="TreeGrafter"/>
</dbReference>
<dbReference type="EMBL" id="JWIN03000012">
    <property type="protein sequence ID" value="KAB1270612.1"/>
    <property type="molecule type" value="Genomic_DNA"/>
</dbReference>
<dbReference type="InterPro" id="IPR030798">
    <property type="entry name" value="Arfaptin_fam"/>
</dbReference>
<dbReference type="InterPro" id="IPR027267">
    <property type="entry name" value="AH/BAR_dom_sf"/>
</dbReference>
<evidence type="ECO:0000256" key="21">
    <source>
        <dbReference type="ARBA" id="ARBA00034102"/>
    </source>
</evidence>
<dbReference type="AlphaFoldDB" id="A0A5N4DHI1"/>
<dbReference type="GO" id="GO:0005856">
    <property type="term" value="C:cytoskeleton"/>
    <property type="evidence" value="ECO:0007669"/>
    <property type="project" value="UniProtKB-SubCell"/>
</dbReference>
<dbReference type="GO" id="GO:0003779">
    <property type="term" value="F:actin binding"/>
    <property type="evidence" value="ECO:0007669"/>
    <property type="project" value="UniProtKB-KW"/>
</dbReference>
<dbReference type="InterPro" id="IPR001478">
    <property type="entry name" value="PDZ"/>
</dbReference>
<keyword evidence="13" id="KW-0472">Membrane</keyword>
<comment type="subcellular location">
    <subcellularLocation>
        <location evidence="2">Cytoplasm</location>
        <location evidence="2">Cytoskeleton</location>
    </subcellularLocation>
    <subcellularLocation>
        <location evidence="3">Cytoplasm</location>
        <location evidence="3">Perinuclear region</location>
    </subcellularLocation>
    <subcellularLocation>
        <location evidence="4">Membrane</location>
        <topology evidence="4">Lipid-anchor</topology>
    </subcellularLocation>
    <subcellularLocation>
        <location evidence="1">Membrane</location>
        <topology evidence="1">Peripheral membrane protein</topology>
    </subcellularLocation>
    <subcellularLocation>
        <location evidence="22">Postsynaptic density</location>
    </subcellularLocation>
    <subcellularLocation>
        <location evidence="21">Synapse</location>
        <location evidence="21">Synaptosome</location>
    </subcellularLocation>
</comment>
<dbReference type="Gene3D" id="2.30.42.10">
    <property type="match status" value="1"/>
</dbReference>
<keyword evidence="17" id="KW-0449">Lipoprotein</keyword>
<evidence type="ECO:0000256" key="13">
    <source>
        <dbReference type="ARBA" id="ARBA00023136"/>
    </source>
</evidence>
<gene>
    <name evidence="27" type="ORF">Cadr_000017425</name>
</gene>
<keyword evidence="16" id="KW-0206">Cytoskeleton</keyword>
<dbReference type="PROSITE" id="PS50106">
    <property type="entry name" value="PDZ"/>
    <property type="match status" value="1"/>
</dbReference>
<evidence type="ECO:0000256" key="2">
    <source>
        <dbReference type="ARBA" id="ARBA00004245"/>
    </source>
</evidence>
<dbReference type="Pfam" id="PF00595">
    <property type="entry name" value="PDZ"/>
    <property type="match status" value="1"/>
</dbReference>
<evidence type="ECO:0000313" key="27">
    <source>
        <dbReference type="EMBL" id="KAB1270612.1"/>
    </source>
</evidence>
<comment type="function">
    <text evidence="20">Probable adapter protein that bind to and organize the subcellular localization of a variety of membrane proteins containing some PDZ recognition sequence. Involved in the clustering of various receptors, possibly by acting at the receptor internalization level. Plays a role in synaptic plasticity by regulating the trafficking and internalization of AMPA receptors. May be regulated upon PRKCA activation. May regulate ASIC1/ASIC3 channel. Regulates actin polymerization by inhibiting the actin-nucleating activity of the Arp2/3 complex; the function is competitive with nucleation promoting factors and is linked to neuronal morphology regulation and AMPA receptor (AMPAR) endocytosis. Via interaction with the Arp2/3 complex involved in regulation of synaptic plasicity of excitatory synapses and required for spine shrinkage during long-term depression (LTD). Involved in regulation of astrocyte morphology, antagonistic to Arp2/3 complex activator WASL/N-WASP function.</text>
</comment>
<evidence type="ECO:0000256" key="22">
    <source>
        <dbReference type="ARBA" id="ARBA00034105"/>
    </source>
</evidence>
<keyword evidence="9" id="KW-0479">Metal-binding</keyword>
<evidence type="ECO:0000256" key="20">
    <source>
        <dbReference type="ARBA" id="ARBA00033721"/>
    </source>
</evidence>
<evidence type="ECO:0000256" key="24">
    <source>
        <dbReference type="SAM" id="MobiDB-lite"/>
    </source>
</evidence>
<dbReference type="InterPro" id="IPR037959">
    <property type="entry name" value="PICK1_BAR"/>
</dbReference>
<evidence type="ECO:0000256" key="6">
    <source>
        <dbReference type="ARBA" id="ARBA00022490"/>
    </source>
</evidence>
<keyword evidence="28" id="KW-1185">Reference proteome</keyword>
<dbReference type="GO" id="GO:0008021">
    <property type="term" value="C:synaptic vesicle"/>
    <property type="evidence" value="ECO:0007669"/>
    <property type="project" value="TreeGrafter"/>
</dbReference>
<feature type="region of interest" description="Disordered" evidence="24">
    <location>
        <begin position="389"/>
        <end position="431"/>
    </location>
</feature>
<evidence type="ECO:0000256" key="3">
    <source>
        <dbReference type="ARBA" id="ARBA00004556"/>
    </source>
</evidence>
<evidence type="ECO:0000256" key="1">
    <source>
        <dbReference type="ARBA" id="ARBA00004170"/>
    </source>
</evidence>
<dbReference type="Pfam" id="PF06456">
    <property type="entry name" value="Arfaptin"/>
    <property type="match status" value="1"/>
</dbReference>
<evidence type="ECO:0000256" key="11">
    <source>
        <dbReference type="ARBA" id="ARBA00022837"/>
    </source>
</evidence>
<dbReference type="GO" id="GO:0043113">
    <property type="term" value="P:receptor clustering"/>
    <property type="evidence" value="ECO:0007669"/>
    <property type="project" value="TreeGrafter"/>
</dbReference>
<dbReference type="GO" id="GO:0005080">
    <property type="term" value="F:protein kinase C binding"/>
    <property type="evidence" value="ECO:0007669"/>
    <property type="project" value="TreeGrafter"/>
</dbReference>
<sequence>MFADLDYDIEEDKLGIPTVPGKVTLQKDAQNLIGISIGGGAQYCPCLYIVQVFDNTPAALDGTVAAGDEITGVNGRSIKGKTKVEVAKMIQEVKGEVTIHYNKLQADPKQGMSLDIVLKKVKHRLVENMSSGTADALGLSRAILCNDGLVKRLEELERTAELYKGMTEHTKNLLRAFYELSQTHRGQTCHAAFGDVFSVIGVREPQPAASEAFVKFADAHRSIEKFGIRLLKTIKPVGHVERVCMLTDLNTYLNKAIPDTRLTIKKYLDVKFEYLSYCLKVKEMDDEEYSCIALGEPLYRVSTGNYEYRLILRCRQEARARFSQMRKDVLEKMELLDQKHVQDIVFQLQRFVSTMSKYYNDCYAVLRDADVFPIEVDLAHTTLAYGLGQDEFTDGEDEEEDDDEDTAAREASKDARGAAGPLDKGGSWCDS</sequence>
<dbReference type="InterPro" id="IPR010504">
    <property type="entry name" value="AH_dom"/>
</dbReference>
<dbReference type="GO" id="GO:0034315">
    <property type="term" value="P:regulation of Arp2/3 complex-mediated actin nucleation"/>
    <property type="evidence" value="ECO:0007669"/>
    <property type="project" value="TreeGrafter"/>
</dbReference>
<comment type="caution">
    <text evidence="27">The sequence shown here is derived from an EMBL/GenBank/DDBJ whole genome shotgun (WGS) entry which is preliminary data.</text>
</comment>
<keyword evidence="8" id="KW-0771">Synaptosome</keyword>
<dbReference type="SMART" id="SM00228">
    <property type="entry name" value="PDZ"/>
    <property type="match status" value="1"/>
</dbReference>
<evidence type="ECO:0000256" key="9">
    <source>
        <dbReference type="ARBA" id="ARBA00022723"/>
    </source>
</evidence>